<name>A0ABR8GN50_9CYAN</name>
<dbReference type="RefSeq" id="WP_029633809.1">
    <property type="nucleotide sequence ID" value="NZ_JACJTA010000016.1"/>
</dbReference>
<keyword evidence="3" id="KW-1185">Reference proteome</keyword>
<dbReference type="EMBL" id="JACJTA010000016">
    <property type="protein sequence ID" value="MBD2604856.1"/>
    <property type="molecule type" value="Genomic_DNA"/>
</dbReference>
<gene>
    <name evidence="2" type="ORF">H6G81_10040</name>
</gene>
<accession>A0ABR8GN50</accession>
<proteinExistence type="predicted"/>
<sequence length="202" mass="22987">MHLVKEGKKANKSDLNNQIFINQRKKKMPNFINDPVLVRVPNQSVVAIRIENAINLTHITGMLQTNDGFFHITNRINNPNGFARLDSGGRWTIVSDLKAKKDVETASNLLEKALSLNPVNFYYKNQNLEQLPHKLTGFIAQEVEEIFPQFVVGTDTKSVDYNGLVSVAIGAIKEMKQHYDKKIANLEMQLEQLKKDIRTVEK</sequence>
<evidence type="ECO:0000313" key="3">
    <source>
        <dbReference type="Proteomes" id="UP000660380"/>
    </source>
</evidence>
<dbReference type="InterPro" id="IPR030392">
    <property type="entry name" value="S74_ICA"/>
</dbReference>
<evidence type="ECO:0000313" key="2">
    <source>
        <dbReference type="EMBL" id="MBD2604856.1"/>
    </source>
</evidence>
<dbReference type="Pfam" id="PF13884">
    <property type="entry name" value="Peptidase_S74"/>
    <property type="match status" value="1"/>
</dbReference>
<dbReference type="PROSITE" id="PS51688">
    <property type="entry name" value="ICA"/>
    <property type="match status" value="1"/>
</dbReference>
<reference evidence="2 3" key="1">
    <citation type="journal article" date="2020" name="ISME J.">
        <title>Comparative genomics reveals insights into cyanobacterial evolution and habitat adaptation.</title>
        <authorList>
            <person name="Chen M.Y."/>
            <person name="Teng W.K."/>
            <person name="Zhao L."/>
            <person name="Hu C.X."/>
            <person name="Zhou Y.K."/>
            <person name="Han B.P."/>
            <person name="Song L.R."/>
            <person name="Shu W.S."/>
        </authorList>
    </citation>
    <scope>NUCLEOTIDE SEQUENCE [LARGE SCALE GENOMIC DNA]</scope>
    <source>
        <strain evidence="2 3">FACHB-248</strain>
    </source>
</reference>
<dbReference type="Proteomes" id="UP000660380">
    <property type="component" value="Unassembled WGS sequence"/>
</dbReference>
<protein>
    <submittedName>
        <fullName evidence="2">Tail fiber domain-containing protein</fullName>
    </submittedName>
</protein>
<comment type="caution">
    <text evidence="2">The sequence shown here is derived from an EMBL/GenBank/DDBJ whole genome shotgun (WGS) entry which is preliminary data.</text>
</comment>
<feature type="domain" description="Peptidase S74" evidence="1">
    <location>
        <begin position="95"/>
        <end position="190"/>
    </location>
</feature>
<organism evidence="2 3">
    <name type="scientific">Scytonema hofmannii FACHB-248</name>
    <dbReference type="NCBI Taxonomy" id="1842502"/>
    <lineage>
        <taxon>Bacteria</taxon>
        <taxon>Bacillati</taxon>
        <taxon>Cyanobacteriota</taxon>
        <taxon>Cyanophyceae</taxon>
        <taxon>Nostocales</taxon>
        <taxon>Scytonemataceae</taxon>
        <taxon>Scytonema</taxon>
    </lineage>
</organism>
<evidence type="ECO:0000259" key="1">
    <source>
        <dbReference type="PROSITE" id="PS51688"/>
    </source>
</evidence>